<keyword evidence="3 4" id="KW-0520">NAD</keyword>
<evidence type="ECO:0000256" key="1">
    <source>
        <dbReference type="ARBA" id="ARBA00006382"/>
    </source>
</evidence>
<dbReference type="GO" id="GO:0004352">
    <property type="term" value="F:glutamate dehydrogenase (NAD+) activity"/>
    <property type="evidence" value="ECO:0007669"/>
    <property type="project" value="UniProtKB-UniRule"/>
</dbReference>
<dbReference type="SUPFAM" id="SSF51735">
    <property type="entry name" value="NAD(P)-binding Rossmann-fold domains"/>
    <property type="match status" value="1"/>
</dbReference>
<dbReference type="PANTHER" id="PTHR11606:SF24">
    <property type="entry name" value="NAD-SPECIFIC GLUTAMATE DEHYDROGENASE"/>
    <property type="match status" value="1"/>
</dbReference>
<dbReference type="InterPro" id="IPR006096">
    <property type="entry name" value="Glu/Leu/Phe/Val/Trp_DH_C"/>
</dbReference>
<dbReference type="Pfam" id="PF23147">
    <property type="entry name" value="GDH2_N"/>
    <property type="match status" value="1"/>
</dbReference>
<dbReference type="Pfam" id="PF23152">
    <property type="entry name" value="GDH_2nd"/>
    <property type="match status" value="1"/>
</dbReference>
<reference evidence="8" key="1">
    <citation type="submission" date="2015-02" db="EMBL/GenBank/DDBJ databases">
        <authorList>
            <person name="Gon?alves P."/>
        </authorList>
    </citation>
    <scope>NUCLEOTIDE SEQUENCE [LARGE SCALE GENOMIC DNA]</scope>
</reference>
<dbReference type="PIRSF" id="PIRSF000184">
    <property type="entry name" value="GDH_NAD"/>
    <property type="match status" value="1"/>
</dbReference>
<dbReference type="EMBL" id="CENE01000005">
    <property type="protein sequence ID" value="CEQ40132.1"/>
    <property type="molecule type" value="Genomic_DNA"/>
</dbReference>
<evidence type="ECO:0000256" key="5">
    <source>
        <dbReference type="SAM" id="MobiDB-lite"/>
    </source>
</evidence>
<comment type="catalytic activity">
    <reaction evidence="4">
        <text>L-glutamate + NAD(+) + H2O = 2-oxoglutarate + NH4(+) + NADH + H(+)</text>
        <dbReference type="Rhea" id="RHEA:15133"/>
        <dbReference type="ChEBI" id="CHEBI:15377"/>
        <dbReference type="ChEBI" id="CHEBI:15378"/>
        <dbReference type="ChEBI" id="CHEBI:16810"/>
        <dbReference type="ChEBI" id="CHEBI:28938"/>
        <dbReference type="ChEBI" id="CHEBI:29985"/>
        <dbReference type="ChEBI" id="CHEBI:57540"/>
        <dbReference type="ChEBI" id="CHEBI:57945"/>
        <dbReference type="EC" id="1.4.1.2"/>
    </reaction>
</comment>
<feature type="region of interest" description="Disordered" evidence="5">
    <location>
        <begin position="1"/>
        <end position="26"/>
    </location>
</feature>
<dbReference type="InterPro" id="IPR016210">
    <property type="entry name" value="NAD-GDH_euk"/>
</dbReference>
<gene>
    <name evidence="7" type="primary">SPOSA6832_01702</name>
</gene>
<evidence type="ECO:0000256" key="3">
    <source>
        <dbReference type="ARBA" id="ARBA00023027"/>
    </source>
</evidence>
<dbReference type="InterPro" id="IPR028971">
    <property type="entry name" value="NAD-GDH_cat"/>
</dbReference>
<feature type="domain" description="Glutamate/phenylalanine/leucine/valine/L-tryptophan dehydrogenase C-terminal" evidence="6">
    <location>
        <begin position="715"/>
        <end position="987"/>
    </location>
</feature>
<dbReference type="InterPro" id="IPR046346">
    <property type="entry name" value="Aminoacid_DH-like_N_sf"/>
</dbReference>
<accession>A0A0D6EJD7</accession>
<proteinExistence type="inferred from homology"/>
<keyword evidence="2 4" id="KW-0560">Oxidoreductase</keyword>
<evidence type="ECO:0000256" key="2">
    <source>
        <dbReference type="ARBA" id="ARBA00023002"/>
    </source>
</evidence>
<keyword evidence="8" id="KW-1185">Reference proteome</keyword>
<dbReference type="SUPFAM" id="SSF53223">
    <property type="entry name" value="Aminoacid dehydrogenase-like, N-terminal domain"/>
    <property type="match status" value="1"/>
</dbReference>
<dbReference type="InterPro" id="IPR056365">
    <property type="entry name" value="NAD-GDH_2nd"/>
</dbReference>
<dbReference type="Pfam" id="PF00208">
    <property type="entry name" value="ELFV_dehydrog"/>
    <property type="match status" value="1"/>
</dbReference>
<evidence type="ECO:0000313" key="8">
    <source>
        <dbReference type="Proteomes" id="UP000243876"/>
    </source>
</evidence>
<dbReference type="EC" id="1.4.1.2" evidence="4"/>
<dbReference type="OrthoDB" id="184415at2759"/>
<dbReference type="SMART" id="SM00839">
    <property type="entry name" value="ELFV_dehydrog"/>
    <property type="match status" value="1"/>
</dbReference>
<dbReference type="InterPro" id="IPR036291">
    <property type="entry name" value="NAD(P)-bd_dom_sf"/>
</dbReference>
<comment type="similarity">
    <text evidence="1 4">Belongs to the Glu/Leu/Phe/Val dehydrogenases family.</text>
</comment>
<dbReference type="AlphaFoldDB" id="A0A0D6EJD7"/>
<evidence type="ECO:0000256" key="4">
    <source>
        <dbReference type="PIRNR" id="PIRNR000184"/>
    </source>
</evidence>
<dbReference type="PANTHER" id="PTHR11606">
    <property type="entry name" value="GLUTAMATE DEHYDROGENASE"/>
    <property type="match status" value="1"/>
</dbReference>
<dbReference type="Proteomes" id="UP000243876">
    <property type="component" value="Unassembled WGS sequence"/>
</dbReference>
<dbReference type="Pfam" id="PF05088">
    <property type="entry name" value="Bac_GDH_CD"/>
    <property type="match status" value="1"/>
</dbReference>
<dbReference type="GO" id="GO:0006538">
    <property type="term" value="P:L-glutamate catabolic process"/>
    <property type="evidence" value="ECO:0007669"/>
    <property type="project" value="UniProtKB-UniRule"/>
</dbReference>
<dbReference type="InterPro" id="IPR055480">
    <property type="entry name" value="NAD-GDH_N"/>
</dbReference>
<dbReference type="GO" id="GO:0004069">
    <property type="term" value="F:L-aspartate:2-oxoglutarate aminotransferase activity"/>
    <property type="evidence" value="ECO:0007669"/>
    <property type="project" value="InterPro"/>
</dbReference>
<name>A0A0D6EJD7_SPOSA</name>
<evidence type="ECO:0000313" key="7">
    <source>
        <dbReference type="EMBL" id="CEQ40132.1"/>
    </source>
</evidence>
<organism evidence="7 8">
    <name type="scientific">Sporidiobolus salmonicolor</name>
    <name type="common">Yeast-like fungus</name>
    <name type="synonym">Sporobolomyces salmonicolor</name>
    <dbReference type="NCBI Taxonomy" id="5005"/>
    <lineage>
        <taxon>Eukaryota</taxon>
        <taxon>Fungi</taxon>
        <taxon>Dikarya</taxon>
        <taxon>Basidiomycota</taxon>
        <taxon>Pucciniomycotina</taxon>
        <taxon>Microbotryomycetes</taxon>
        <taxon>Sporidiobolales</taxon>
        <taxon>Sporidiobolaceae</taxon>
        <taxon>Sporobolomyces</taxon>
    </lineage>
</organism>
<protein>
    <recommendedName>
        <fullName evidence="4">NAD-specific glutamate dehydrogenase</fullName>
        <ecNumber evidence="4">1.4.1.2</ecNumber>
    </recommendedName>
</protein>
<sequence>MVSQPSPLDHLHHLEVPRTPSPAHGTIKNGDVGYAAAKFKGKAKHQLAVLDVRAVSPDALAFGGTPRFLLAPEGIVTNNGFIPEPLVQSEIAWFYESLGIDDGYFQLTRPQEVADHVESLYGAKVQAHASHQDYLEIKLEKESDNSAVYIFTSPPGVSLESGPKYEQRIDDKYLDISSATTAWRLESYRAAPVAPSDAGDAQAVAQQLRSYFVSKCDFVDAPDVALTAEELAQPGVDIRRISDKTFLEKATANTLDIYQELMDEALRRMGPVVAAYDVEKSRERRIVIAYKQGGTRSFFSALSDLYHSYGFYSTRKYVENFKNGVTIISLYLHPLQGLPSEASILQIIKESSLIYVLPANPLFDAHSQLSVQEAAYAYCGWIFAQHFLNRLGPAYSALKDLLDENDTVQAGVLSDIRARFRQETFTRGSILETLKQYPDIIRLLYISFSMTHYYSVFGNQLMPTLSYARLQSAEVLTSEQLKAHIKKHVLNKHDAQILESFATFNDAILKTNFFTPTKVALSFRLDPAFLPVEEYPVRAYGLFLVVGDGFRGFHLRMKDVSRGGLRMIMSRNAEGYSSAYTLSFRLNMADGADDPAVNQRNLFDEVYGLASTQALKNKDIPEGGSKGAILPDLGASPVIVFQKFVDGILDLLLPGKTPGVKDKIVDLYGKEEILFFGPDEGTAGYMAWLADHARARGAAWWKASSTGKPAATHGGVPHDAFGMTSLSVRGYTTGIYRKLGLKEEEIRKVQTGGPDGDLGSNEILLSKDKTITIIDGSGTLHDPEGLNREELVRLAKARLMVSNFDRSKLGKDGYLILVEDRDVTLPNGEIVADGTDFRNTAHLRYKADILVPCGGRPESINVTNVHQLWDSEGVPAFKYLVEGANLFVTSNARLQLERKGVVLFRDSSANKGGVTSSSLEVLAGMSLNDEQFLDLMCSPPGEDCSLLATADAFSDFYLNYVKAIQQTISANATAEFETIWREHERTGRPYTLERLRSLSDDLSQKLIKLQNEMEESSLYDDVKLRRAVMARALPKVLIDEVGFDTLLSRLPAAYAHSIFSSYVASRFVYRYGIDSSPIDFHYFLQSLSEDAQQ</sequence>
<dbReference type="Gene3D" id="3.40.50.720">
    <property type="entry name" value="NAD(P)-binding Rossmann-like Domain"/>
    <property type="match status" value="1"/>
</dbReference>
<comment type="function">
    <text evidence="4">NAD(+)-dependent glutamate dehydrogenase which degrades glutamate to ammonia and alpha-ketoglutarate.</text>
</comment>
<evidence type="ECO:0000259" key="6">
    <source>
        <dbReference type="SMART" id="SM00839"/>
    </source>
</evidence>
<dbReference type="GO" id="GO:0005739">
    <property type="term" value="C:mitochondrion"/>
    <property type="evidence" value="ECO:0007669"/>
    <property type="project" value="UniProtKB-UniRule"/>
</dbReference>